<accession>A0A6J4TT84</accession>
<feature type="region of interest" description="Disordered" evidence="1">
    <location>
        <begin position="41"/>
        <end position="68"/>
    </location>
</feature>
<feature type="non-terminal residue" evidence="2">
    <location>
        <position position="1"/>
    </location>
</feature>
<dbReference type="EMBL" id="CADCVX010000516">
    <property type="protein sequence ID" value="CAA9530937.1"/>
    <property type="molecule type" value="Genomic_DNA"/>
</dbReference>
<evidence type="ECO:0000256" key="1">
    <source>
        <dbReference type="SAM" id="MobiDB-lite"/>
    </source>
</evidence>
<gene>
    <name evidence="2" type="ORF">AVDCRST_MAG91-2947</name>
</gene>
<dbReference type="AlphaFoldDB" id="A0A6J4TT84"/>
<feature type="non-terminal residue" evidence="2">
    <location>
        <position position="68"/>
    </location>
</feature>
<sequence length="68" mass="7435">RIVVGRSGARELRTHDRQFCARADPRAAAPDRLAAAIPPRSRRRLRTRTGCGGEGGTRLRRQASEAGL</sequence>
<protein>
    <submittedName>
        <fullName evidence="2">Uncharacterized protein</fullName>
    </submittedName>
</protein>
<proteinExistence type="predicted"/>
<name>A0A6J4TT84_9SPHN</name>
<reference evidence="2" key="1">
    <citation type="submission" date="2020-02" db="EMBL/GenBank/DDBJ databases">
        <authorList>
            <person name="Meier V. D."/>
        </authorList>
    </citation>
    <scope>NUCLEOTIDE SEQUENCE</scope>
    <source>
        <strain evidence="2">AVDCRST_MAG91</strain>
    </source>
</reference>
<evidence type="ECO:0000313" key="2">
    <source>
        <dbReference type="EMBL" id="CAA9530937.1"/>
    </source>
</evidence>
<organism evidence="2">
    <name type="scientific">uncultured Sphingomonadaceae bacterium</name>
    <dbReference type="NCBI Taxonomy" id="169976"/>
    <lineage>
        <taxon>Bacteria</taxon>
        <taxon>Pseudomonadati</taxon>
        <taxon>Pseudomonadota</taxon>
        <taxon>Alphaproteobacteria</taxon>
        <taxon>Sphingomonadales</taxon>
        <taxon>Sphingomonadaceae</taxon>
        <taxon>environmental samples</taxon>
    </lineage>
</organism>